<evidence type="ECO:0000259" key="1">
    <source>
        <dbReference type="PROSITE" id="PS51186"/>
    </source>
</evidence>
<name>A0ABU0AA94_9BACI</name>
<dbReference type="RefSeq" id="WP_307470714.1">
    <property type="nucleotide sequence ID" value="NZ_JAUSUB010000001.1"/>
</dbReference>
<organism evidence="2 3">
    <name type="scientific">Cytobacillus purgationiresistens</name>
    <dbReference type="NCBI Taxonomy" id="863449"/>
    <lineage>
        <taxon>Bacteria</taxon>
        <taxon>Bacillati</taxon>
        <taxon>Bacillota</taxon>
        <taxon>Bacilli</taxon>
        <taxon>Bacillales</taxon>
        <taxon>Bacillaceae</taxon>
        <taxon>Cytobacillus</taxon>
    </lineage>
</organism>
<reference evidence="2 3" key="1">
    <citation type="submission" date="2023-07" db="EMBL/GenBank/DDBJ databases">
        <title>Genomic Encyclopedia of Type Strains, Phase IV (KMG-IV): sequencing the most valuable type-strain genomes for metagenomic binning, comparative biology and taxonomic classification.</title>
        <authorList>
            <person name="Goeker M."/>
        </authorList>
    </citation>
    <scope>NUCLEOTIDE SEQUENCE [LARGE SCALE GENOMIC DNA]</scope>
    <source>
        <strain evidence="2 3">DSM 23494</strain>
    </source>
</reference>
<dbReference type="CDD" id="cd04301">
    <property type="entry name" value="NAT_SF"/>
    <property type="match status" value="1"/>
</dbReference>
<dbReference type="InterPro" id="IPR016181">
    <property type="entry name" value="Acyl_CoA_acyltransferase"/>
</dbReference>
<accession>A0ABU0AA94</accession>
<dbReference type="InterPro" id="IPR000182">
    <property type="entry name" value="GNAT_dom"/>
</dbReference>
<protein>
    <submittedName>
        <fullName evidence="2">GNAT superfamily N-acetyltransferase</fullName>
    </submittedName>
</protein>
<feature type="domain" description="N-acetyltransferase" evidence="1">
    <location>
        <begin position="1"/>
        <end position="162"/>
    </location>
</feature>
<dbReference type="Pfam" id="PF00583">
    <property type="entry name" value="Acetyltransf_1"/>
    <property type="match status" value="1"/>
</dbReference>
<evidence type="ECO:0000313" key="2">
    <source>
        <dbReference type="EMBL" id="MDQ0268171.1"/>
    </source>
</evidence>
<comment type="caution">
    <text evidence="2">The sequence shown here is derived from an EMBL/GenBank/DDBJ whole genome shotgun (WGS) entry which is preliminary data.</text>
</comment>
<evidence type="ECO:0000313" key="3">
    <source>
        <dbReference type="Proteomes" id="UP001238088"/>
    </source>
</evidence>
<dbReference type="SUPFAM" id="SSF55729">
    <property type="entry name" value="Acyl-CoA N-acyltransferases (Nat)"/>
    <property type="match status" value="1"/>
</dbReference>
<gene>
    <name evidence="2" type="ORF">J2S17_000040</name>
</gene>
<dbReference type="Proteomes" id="UP001238088">
    <property type="component" value="Unassembled WGS sequence"/>
</dbReference>
<dbReference type="EMBL" id="JAUSUB010000001">
    <property type="protein sequence ID" value="MDQ0268171.1"/>
    <property type="molecule type" value="Genomic_DNA"/>
</dbReference>
<proteinExistence type="predicted"/>
<sequence length="173" mass="19517">MKIRQAKLTDAAGIAKVHVDSWRTTYNQMIPAAYLNRLSYKSREELWKGNLSTQSVYVAENDQGEIVGFSGGGKERTGNYPAYKGEIYAIYILKEYQQKGLGKLLLKPVVSELLNLSFDSLLVLVLEANPSRHFYEALGAKKIEEVKIKIENKVIVEGVYGWGNINDIARKFL</sequence>
<dbReference type="PROSITE" id="PS51186">
    <property type="entry name" value="GNAT"/>
    <property type="match status" value="1"/>
</dbReference>
<dbReference type="Gene3D" id="3.40.630.30">
    <property type="match status" value="1"/>
</dbReference>
<keyword evidence="3" id="KW-1185">Reference proteome</keyword>